<evidence type="ECO:0000256" key="1">
    <source>
        <dbReference type="ARBA" id="ARBA00007381"/>
    </source>
</evidence>
<dbReference type="PANTHER" id="PTHR45639:SF4">
    <property type="entry name" value="HSC70CB, ISOFORM G"/>
    <property type="match status" value="1"/>
</dbReference>
<dbReference type="SUPFAM" id="SSF100934">
    <property type="entry name" value="Heat shock protein 70kD (HSP70), C-terminal subdomain"/>
    <property type="match status" value="2"/>
</dbReference>
<dbReference type="InterPro" id="IPR043129">
    <property type="entry name" value="ATPase_NBD"/>
</dbReference>
<name>A0ABD3X5X3_SINWO</name>
<dbReference type="PROSITE" id="PS01036">
    <property type="entry name" value="HSP70_3"/>
    <property type="match status" value="1"/>
</dbReference>
<comment type="caution">
    <text evidence="5">The sequence shown here is derived from an EMBL/GenBank/DDBJ whole genome shotgun (WGS) entry which is preliminary data.</text>
</comment>
<reference evidence="5 6" key="1">
    <citation type="submission" date="2024-11" db="EMBL/GenBank/DDBJ databases">
        <title>Chromosome-level genome assembly of the freshwater bivalve Anodonta woodiana.</title>
        <authorList>
            <person name="Chen X."/>
        </authorList>
    </citation>
    <scope>NUCLEOTIDE SEQUENCE [LARGE SCALE GENOMIC DNA]</scope>
    <source>
        <strain evidence="5">MN2024</strain>
        <tissue evidence="5">Gills</tissue>
    </source>
</reference>
<dbReference type="FunFam" id="3.30.420.40:FF:000171">
    <property type="entry name" value="Heat shock 70 kDa protein 4"/>
    <property type="match status" value="1"/>
</dbReference>
<evidence type="ECO:0000256" key="2">
    <source>
        <dbReference type="ARBA" id="ARBA00022741"/>
    </source>
</evidence>
<dbReference type="Gene3D" id="3.90.640.10">
    <property type="entry name" value="Actin, Chain A, domain 4"/>
    <property type="match status" value="1"/>
</dbReference>
<keyword evidence="3" id="KW-0067">ATP-binding</keyword>
<dbReference type="Gene3D" id="3.30.420.40">
    <property type="match status" value="2"/>
</dbReference>
<feature type="region of interest" description="Disordered" evidence="4">
    <location>
        <begin position="494"/>
        <end position="593"/>
    </location>
</feature>
<feature type="compositionally biased region" description="Basic and acidic residues" evidence="4">
    <location>
        <begin position="561"/>
        <end position="583"/>
    </location>
</feature>
<organism evidence="5 6">
    <name type="scientific">Sinanodonta woodiana</name>
    <name type="common">Chinese pond mussel</name>
    <name type="synonym">Anodonta woodiana</name>
    <dbReference type="NCBI Taxonomy" id="1069815"/>
    <lineage>
        <taxon>Eukaryota</taxon>
        <taxon>Metazoa</taxon>
        <taxon>Spiralia</taxon>
        <taxon>Lophotrochozoa</taxon>
        <taxon>Mollusca</taxon>
        <taxon>Bivalvia</taxon>
        <taxon>Autobranchia</taxon>
        <taxon>Heteroconchia</taxon>
        <taxon>Palaeoheterodonta</taxon>
        <taxon>Unionida</taxon>
        <taxon>Unionoidea</taxon>
        <taxon>Unionidae</taxon>
        <taxon>Unioninae</taxon>
        <taxon>Sinanodonta</taxon>
    </lineage>
</organism>
<dbReference type="Gene3D" id="1.20.1270.10">
    <property type="match status" value="1"/>
</dbReference>
<feature type="compositionally biased region" description="Basic and acidic residues" evidence="4">
    <location>
        <begin position="533"/>
        <end position="545"/>
    </location>
</feature>
<feature type="region of interest" description="Disordered" evidence="4">
    <location>
        <begin position="799"/>
        <end position="869"/>
    </location>
</feature>
<dbReference type="GO" id="GO:0005524">
    <property type="term" value="F:ATP binding"/>
    <property type="evidence" value="ECO:0007669"/>
    <property type="project" value="UniProtKB-KW"/>
</dbReference>
<proteinExistence type="inferred from homology"/>
<dbReference type="Proteomes" id="UP001634394">
    <property type="component" value="Unassembled WGS sequence"/>
</dbReference>
<feature type="compositionally biased region" description="Polar residues" evidence="4">
    <location>
        <begin position="548"/>
        <end position="560"/>
    </location>
</feature>
<dbReference type="FunFam" id="1.20.1270.10:FF:000002">
    <property type="entry name" value="Heat shock 70 kDa protein 4"/>
    <property type="match status" value="1"/>
</dbReference>
<dbReference type="SUPFAM" id="SSF53067">
    <property type="entry name" value="Actin-like ATPase domain"/>
    <property type="match status" value="2"/>
</dbReference>
<evidence type="ECO:0000256" key="3">
    <source>
        <dbReference type="ARBA" id="ARBA00022840"/>
    </source>
</evidence>
<protein>
    <submittedName>
        <fullName evidence="5">Uncharacterized protein</fullName>
    </submittedName>
</protein>
<dbReference type="EMBL" id="JBJQND010000004">
    <property type="protein sequence ID" value="KAL3880270.1"/>
    <property type="molecule type" value="Genomic_DNA"/>
</dbReference>
<dbReference type="SUPFAM" id="SSF100920">
    <property type="entry name" value="Heat shock protein 70kD (HSP70), peptide-binding domain"/>
    <property type="match status" value="1"/>
</dbReference>
<feature type="compositionally biased region" description="Basic and acidic residues" evidence="4">
    <location>
        <begin position="513"/>
        <end position="522"/>
    </location>
</feature>
<dbReference type="Gene3D" id="3.30.30.30">
    <property type="match status" value="1"/>
</dbReference>
<sequence>MAAVGFDVGNLTCYIGVARAGGIETIANEYSDRCTPTFVSLNERNRCIGVSAKNQCITNYKNTVSCFKRLTGRKFKDPQVQQEINEYKVPFKVVEGPEGEALIEVQYMGETQRFSPEQIMAMILTKLRETSQVDLQTKVVDVVVSVPVFFTDVERRAMLNACQVAGLNCLKLMNDTTAVALAYGIYKQDLPAETEKPRNVIFVDAGYCSIQVCVASFNKGKLKVNCVAYDANLGGRDFDKVLVDHFVEEFRTKFKLDVHKSLKAYIRLTQECEKLKKLISTNSNKIPLNIECFMDDKDVNGTMDRIAFEELSASLLQRVEKLFVRIKESSKLSPDEIYAVEIIGGSSRIPALKDLVTRVFGKEPSTTLNADEAIARGCALQSAILCPTFRVRDFSITECQPYPITLSWGAEIGSEDSMEVFPLFHAVPMSKMLTFYRKEGFTLEVQYTDPQNVPIPDPHIGTFKIKNITPQANGESSKVKVKVRVNNHGIFTVQSASMLEKQEEKEEAMETDQSNKDEKQEPISDDSSTNQKADGENQTEGKMETDQSEGQSASEQNAETQKSEDKPQKMDDNKGEKENDDKKDKKKKKKNGVKSLDLPIESLVPQLPQQIIHELLEKENRMIMQDKLEKEKNDAKNAVEEYVYDMREKLYGTYEVFCKEEDREKFSKLLGDTEDWLYGEGDDQGKQVYLDKLAELKKYGQIISDRCSEYERRPQAFEELGSALQQVYKFLDHWEQKDEKYSHIEKSDVDKVQKCWKEKSDWYEKQFNAVKNMKTYDDPVILVSQIQQQKQNLEYMCNPIINKPKPKPKEEPPKNDKTKSKESASADPKNDGNANKNAKDENKNEKESTGPTIEEAQQQNEQKAEMEVE</sequence>
<dbReference type="InterPro" id="IPR029047">
    <property type="entry name" value="HSP70_peptide-bd_sf"/>
</dbReference>
<evidence type="ECO:0000256" key="4">
    <source>
        <dbReference type="SAM" id="MobiDB-lite"/>
    </source>
</evidence>
<dbReference type="FunFam" id="3.90.640.10:FF:000004">
    <property type="entry name" value="Heat shock 70 kDa protein 4"/>
    <property type="match status" value="1"/>
</dbReference>
<feature type="compositionally biased region" description="Basic and acidic residues" evidence="4">
    <location>
        <begin position="837"/>
        <end position="848"/>
    </location>
</feature>
<dbReference type="PRINTS" id="PR00301">
    <property type="entry name" value="HEATSHOCK70"/>
</dbReference>
<dbReference type="FunFam" id="3.30.30.30:FF:000002">
    <property type="entry name" value="Heat shock 70 kDa protein 4"/>
    <property type="match status" value="1"/>
</dbReference>
<dbReference type="InterPro" id="IPR018181">
    <property type="entry name" value="Heat_shock_70_CS"/>
</dbReference>
<dbReference type="AlphaFoldDB" id="A0ABD3X5X3"/>
<comment type="similarity">
    <text evidence="1">Belongs to the heat shock protein 70 family.</text>
</comment>
<dbReference type="Pfam" id="PF00012">
    <property type="entry name" value="HSP70"/>
    <property type="match status" value="2"/>
</dbReference>
<keyword evidence="6" id="KW-1185">Reference proteome</keyword>
<dbReference type="InterPro" id="IPR013126">
    <property type="entry name" value="Hsp_70_fam"/>
</dbReference>
<dbReference type="InterPro" id="IPR029048">
    <property type="entry name" value="HSP70_C_sf"/>
</dbReference>
<evidence type="ECO:0000313" key="6">
    <source>
        <dbReference type="Proteomes" id="UP001634394"/>
    </source>
</evidence>
<dbReference type="FunFam" id="3.30.420.40:FF:000495">
    <property type="entry name" value="Heat shock protein 4b"/>
    <property type="match status" value="1"/>
</dbReference>
<evidence type="ECO:0000313" key="5">
    <source>
        <dbReference type="EMBL" id="KAL3880270.1"/>
    </source>
</evidence>
<dbReference type="Gene3D" id="2.60.34.10">
    <property type="entry name" value="Substrate Binding Domain Of DNAk, Chain A, domain 1"/>
    <property type="match status" value="1"/>
</dbReference>
<accession>A0ABD3X5X3</accession>
<dbReference type="PANTHER" id="PTHR45639">
    <property type="entry name" value="HSC70CB, ISOFORM G-RELATED"/>
    <property type="match status" value="1"/>
</dbReference>
<feature type="compositionally biased region" description="Basic and acidic residues" evidence="4">
    <location>
        <begin position="807"/>
        <end position="830"/>
    </location>
</feature>
<keyword evidence="2" id="KW-0547">Nucleotide-binding</keyword>
<gene>
    <name evidence="5" type="ORF">ACJMK2_032519</name>
</gene>